<dbReference type="SMART" id="SM00448">
    <property type="entry name" value="REC"/>
    <property type="match status" value="1"/>
</dbReference>
<gene>
    <name evidence="8" type="ORF">P3W24_00895</name>
</gene>
<comment type="caution">
    <text evidence="8">The sequence shown here is derived from an EMBL/GenBank/DDBJ whole genome shotgun (WGS) entry which is preliminary data.</text>
</comment>
<keyword evidence="3 4" id="KW-0597">Phosphoprotein</keyword>
<dbReference type="SMART" id="SM00387">
    <property type="entry name" value="HATPase_c"/>
    <property type="match status" value="1"/>
</dbReference>
<dbReference type="RefSeq" id="WP_320551017.1">
    <property type="nucleotide sequence ID" value="NZ_JAQLOK010000002.1"/>
</dbReference>
<dbReference type="Proteomes" id="UP001528850">
    <property type="component" value="Unassembled WGS sequence"/>
</dbReference>
<name>A0ABT6B5Z7_9GAMM</name>
<evidence type="ECO:0000313" key="8">
    <source>
        <dbReference type="EMBL" id="MDF4023531.1"/>
    </source>
</evidence>
<dbReference type="InterPro" id="IPR003661">
    <property type="entry name" value="HisK_dim/P_dom"/>
</dbReference>
<dbReference type="InterPro" id="IPR004358">
    <property type="entry name" value="Sig_transdc_His_kin-like_C"/>
</dbReference>
<feature type="coiled-coil region" evidence="5">
    <location>
        <begin position="166"/>
        <end position="193"/>
    </location>
</feature>
<dbReference type="GO" id="GO:0005524">
    <property type="term" value="F:ATP binding"/>
    <property type="evidence" value="ECO:0007669"/>
    <property type="project" value="UniProtKB-KW"/>
</dbReference>
<dbReference type="InterPro" id="IPR035965">
    <property type="entry name" value="PAS-like_dom_sf"/>
</dbReference>
<comment type="catalytic activity">
    <reaction evidence="1">
        <text>ATP + protein L-histidine = ADP + protein N-phospho-L-histidine.</text>
        <dbReference type="EC" id="2.7.13.3"/>
    </reaction>
</comment>
<dbReference type="Gene3D" id="3.30.565.10">
    <property type="entry name" value="Histidine kinase-like ATPase, C-terminal domain"/>
    <property type="match status" value="1"/>
</dbReference>
<dbReference type="InterPro" id="IPR005467">
    <property type="entry name" value="His_kinase_dom"/>
</dbReference>
<dbReference type="SUPFAM" id="SSF52172">
    <property type="entry name" value="CheY-like"/>
    <property type="match status" value="1"/>
</dbReference>
<sequence>MHPFPLHVSAPDQLAYRLLQDCDWAQSEAADAAPLELRTVLSMIFDSPESLWVAWGREELRFFFNDAYLPLLGGKLHGAMGSRLDVVWHDVWADVEAAIQDALAGTARSFHNLPLMMNRDGAMRETFWTFSYSPLRLVSGEVAGVLCVVSEQTERVAERDMHHRQVAAITQEAREAHLELVRAREQLRQSQKLEAMGQLTGGVAHDFNNLLQVIAGSVDMLLHTSAVDDPRLRYIRAIGAASERAAKLTAHLLAFSRRQSLLPEVFDVCDSVRALSEIVTTVLGARISVTVDLPEEALPVLLDRNQLDTALINIAVNARDAIGGSGHVTIRLEKVSTIPSVRFAAPLKGDFVAIRFSDSGVGMAPDVIDRIFEPFFTTKAVGAGTGLGLSQVFGFVKQSEGEVDVTSEPGVGTTFTLYLPLTDHARADPSAAVDATWPHGEGRTVLLVEDNADVAEFAVGALTTLGYGVVLTHHAQAALAELERDPDRFERVFSDVVMPGISGLEMAKTIRARYPALPIVLASGYSELLAKDAGHGFVLLRKPYSLRQLADALAHPIRHD</sequence>
<evidence type="ECO:0000259" key="7">
    <source>
        <dbReference type="PROSITE" id="PS50110"/>
    </source>
</evidence>
<dbReference type="EC" id="2.7.13.3" evidence="2"/>
<evidence type="ECO:0000313" key="9">
    <source>
        <dbReference type="Proteomes" id="UP001528850"/>
    </source>
</evidence>
<feature type="modified residue" description="4-aspartylphosphate" evidence="4">
    <location>
        <position position="495"/>
    </location>
</feature>
<organism evidence="8 9">
    <name type="scientific">Luteibacter sahnii</name>
    <dbReference type="NCBI Taxonomy" id="3021977"/>
    <lineage>
        <taxon>Bacteria</taxon>
        <taxon>Pseudomonadati</taxon>
        <taxon>Pseudomonadota</taxon>
        <taxon>Gammaproteobacteria</taxon>
        <taxon>Lysobacterales</taxon>
        <taxon>Rhodanobacteraceae</taxon>
        <taxon>Luteibacter</taxon>
    </lineage>
</organism>
<evidence type="ECO:0000256" key="4">
    <source>
        <dbReference type="PROSITE-ProRule" id="PRU00169"/>
    </source>
</evidence>
<dbReference type="EMBL" id="JARJJS010000001">
    <property type="protein sequence ID" value="MDF4023531.1"/>
    <property type="molecule type" value="Genomic_DNA"/>
</dbReference>
<dbReference type="InterPro" id="IPR001789">
    <property type="entry name" value="Sig_transdc_resp-reg_receiver"/>
</dbReference>
<evidence type="ECO:0000256" key="1">
    <source>
        <dbReference type="ARBA" id="ARBA00000085"/>
    </source>
</evidence>
<dbReference type="SUPFAM" id="SSF55874">
    <property type="entry name" value="ATPase domain of HSP90 chaperone/DNA topoisomerase II/histidine kinase"/>
    <property type="match status" value="1"/>
</dbReference>
<evidence type="ECO:0000259" key="6">
    <source>
        <dbReference type="PROSITE" id="PS50109"/>
    </source>
</evidence>
<dbReference type="PROSITE" id="PS50109">
    <property type="entry name" value="HIS_KIN"/>
    <property type="match status" value="1"/>
</dbReference>
<dbReference type="Pfam" id="PF08448">
    <property type="entry name" value="PAS_4"/>
    <property type="match status" value="1"/>
</dbReference>
<keyword evidence="8" id="KW-0067">ATP-binding</keyword>
<dbReference type="InterPro" id="IPR036097">
    <property type="entry name" value="HisK_dim/P_sf"/>
</dbReference>
<keyword evidence="9" id="KW-1185">Reference proteome</keyword>
<dbReference type="Pfam" id="PF02518">
    <property type="entry name" value="HATPase_c"/>
    <property type="match status" value="1"/>
</dbReference>
<dbReference type="PANTHER" id="PTHR43065:SF49">
    <property type="entry name" value="HISTIDINE KINASE"/>
    <property type="match status" value="1"/>
</dbReference>
<dbReference type="PANTHER" id="PTHR43065">
    <property type="entry name" value="SENSOR HISTIDINE KINASE"/>
    <property type="match status" value="1"/>
</dbReference>
<dbReference type="PROSITE" id="PS50110">
    <property type="entry name" value="RESPONSE_REGULATORY"/>
    <property type="match status" value="1"/>
</dbReference>
<dbReference type="Gene3D" id="3.30.450.20">
    <property type="entry name" value="PAS domain"/>
    <property type="match status" value="1"/>
</dbReference>
<dbReference type="InterPro" id="IPR036890">
    <property type="entry name" value="HATPase_C_sf"/>
</dbReference>
<keyword evidence="8" id="KW-0547">Nucleotide-binding</keyword>
<dbReference type="InterPro" id="IPR003594">
    <property type="entry name" value="HATPase_dom"/>
</dbReference>
<evidence type="ECO:0000256" key="3">
    <source>
        <dbReference type="ARBA" id="ARBA00022553"/>
    </source>
</evidence>
<proteinExistence type="predicted"/>
<keyword evidence="5" id="KW-0175">Coiled coil</keyword>
<evidence type="ECO:0000256" key="2">
    <source>
        <dbReference type="ARBA" id="ARBA00012438"/>
    </source>
</evidence>
<dbReference type="SMART" id="SM00388">
    <property type="entry name" value="HisKA"/>
    <property type="match status" value="1"/>
</dbReference>
<feature type="domain" description="Histidine kinase" evidence="6">
    <location>
        <begin position="202"/>
        <end position="423"/>
    </location>
</feature>
<feature type="domain" description="Response regulatory" evidence="7">
    <location>
        <begin position="444"/>
        <end position="557"/>
    </location>
</feature>
<dbReference type="Pfam" id="PF00072">
    <property type="entry name" value="Response_reg"/>
    <property type="match status" value="1"/>
</dbReference>
<dbReference type="PRINTS" id="PR00344">
    <property type="entry name" value="BCTRLSENSOR"/>
</dbReference>
<dbReference type="InterPro" id="IPR013656">
    <property type="entry name" value="PAS_4"/>
</dbReference>
<reference evidence="8 9" key="1">
    <citation type="journal article" date="2024" name="Curr. Microbiol.">
        <title>Luteibacter sahnii sp. nov., A Novel Yellow-Colored Xanthomonadin Pigment Producing Probiotic Bacterium from Healthy Rice Seed Microbiome.</title>
        <authorList>
            <person name="Jaiswal G."/>
            <person name="Rana R."/>
            <person name="Nayak P.K."/>
            <person name="Chouhan R."/>
            <person name="Gandhi S.G."/>
            <person name="Patel H.K."/>
            <person name="Patil P.B."/>
        </authorList>
    </citation>
    <scope>NUCLEOTIDE SEQUENCE [LARGE SCALE GENOMIC DNA]</scope>
    <source>
        <strain evidence="8 9">PPL201</strain>
    </source>
</reference>
<accession>A0ABT6B5Z7</accession>
<dbReference type="SUPFAM" id="SSF47384">
    <property type="entry name" value="Homodimeric domain of signal transducing histidine kinase"/>
    <property type="match status" value="1"/>
</dbReference>
<evidence type="ECO:0000256" key="5">
    <source>
        <dbReference type="SAM" id="Coils"/>
    </source>
</evidence>
<dbReference type="InterPro" id="IPR011006">
    <property type="entry name" value="CheY-like_superfamily"/>
</dbReference>
<dbReference type="Gene3D" id="3.40.50.2300">
    <property type="match status" value="1"/>
</dbReference>
<dbReference type="Pfam" id="PF00512">
    <property type="entry name" value="HisKA"/>
    <property type="match status" value="1"/>
</dbReference>
<dbReference type="Gene3D" id="1.10.287.130">
    <property type="match status" value="1"/>
</dbReference>
<protein>
    <recommendedName>
        <fullName evidence="2">histidine kinase</fullName>
        <ecNumber evidence="2">2.7.13.3</ecNumber>
    </recommendedName>
</protein>
<dbReference type="SUPFAM" id="SSF55785">
    <property type="entry name" value="PYP-like sensor domain (PAS domain)"/>
    <property type="match status" value="1"/>
</dbReference>